<feature type="domain" description="T-SNARE coiled-coil homology" evidence="5">
    <location>
        <begin position="197"/>
        <end position="259"/>
    </location>
</feature>
<name>A0A131XZK1_IXORI</name>
<dbReference type="CDD" id="cd15847">
    <property type="entry name" value="SNARE_syntaxin7_like"/>
    <property type="match status" value="1"/>
</dbReference>
<keyword evidence="4" id="KW-1133">Transmembrane helix</keyword>
<keyword evidence="2" id="KW-0813">Transport</keyword>
<evidence type="ECO:0000256" key="1">
    <source>
        <dbReference type="ARBA" id="ARBA00009063"/>
    </source>
</evidence>
<dbReference type="InterPro" id="IPR045242">
    <property type="entry name" value="Syntaxin"/>
</dbReference>
<feature type="transmembrane region" description="Helical" evidence="4">
    <location>
        <begin position="271"/>
        <end position="292"/>
    </location>
</feature>
<dbReference type="InterPro" id="IPR006011">
    <property type="entry name" value="Syntaxin_N"/>
</dbReference>
<evidence type="ECO:0000313" key="6">
    <source>
        <dbReference type="EMBL" id="JAP71672.1"/>
    </source>
</evidence>
<dbReference type="InterPro" id="IPR010989">
    <property type="entry name" value="SNARE"/>
</dbReference>
<dbReference type="PANTHER" id="PTHR19957:SF38">
    <property type="entry name" value="LD27581P"/>
    <property type="match status" value="1"/>
</dbReference>
<evidence type="ECO:0000256" key="2">
    <source>
        <dbReference type="ARBA" id="ARBA00022775"/>
    </source>
</evidence>
<dbReference type="GO" id="GO:0000149">
    <property type="term" value="F:SNARE binding"/>
    <property type="evidence" value="ECO:0007669"/>
    <property type="project" value="TreeGrafter"/>
</dbReference>
<dbReference type="GO" id="GO:0012505">
    <property type="term" value="C:endomembrane system"/>
    <property type="evidence" value="ECO:0007669"/>
    <property type="project" value="TreeGrafter"/>
</dbReference>
<evidence type="ECO:0000256" key="3">
    <source>
        <dbReference type="SAM" id="MobiDB-lite"/>
    </source>
</evidence>
<dbReference type="GO" id="GO:0006836">
    <property type="term" value="P:neurotransmitter transport"/>
    <property type="evidence" value="ECO:0007669"/>
    <property type="project" value="UniProtKB-KW"/>
</dbReference>
<dbReference type="EMBL" id="GEFM01004124">
    <property type="protein sequence ID" value="JAP71672.1"/>
    <property type="molecule type" value="mRNA"/>
</dbReference>
<comment type="similarity">
    <text evidence="1">Belongs to the syntaxin family.</text>
</comment>
<evidence type="ECO:0000256" key="4">
    <source>
        <dbReference type="SAM" id="Phobius"/>
    </source>
</evidence>
<sequence>MSLWNSPGGRNAQDYGSTTQGFGSAASPSRMPNPVQRFHQLCDNISSNIFSINTATSTLERATKQLGTQADTEAFRDKIHVTQQNANATIKMTSASLHDLAGLIGPADKQLRLQSDRLRNEFQEVVKRYSNLQKEVATRQRYSMCTPAAAPHTKTSGWGGLEAQREEEEAALIPGLESPQSPVQQQQHLVADLDYENALLAERERRMRQIETDMLDCNQIFKDLATLVHEQGETINSIEGNIESTQINTGQAVDQLRSAAEYQKKYRKKACCLLILAVICIAALALVIYFSAR</sequence>
<proteinExistence type="evidence at transcript level"/>
<dbReference type="GO" id="GO:0005484">
    <property type="term" value="F:SNAP receptor activity"/>
    <property type="evidence" value="ECO:0007669"/>
    <property type="project" value="TreeGrafter"/>
</dbReference>
<dbReference type="PANTHER" id="PTHR19957">
    <property type="entry name" value="SYNTAXIN"/>
    <property type="match status" value="1"/>
</dbReference>
<dbReference type="SUPFAM" id="SSF47661">
    <property type="entry name" value="t-snare proteins"/>
    <property type="match status" value="1"/>
</dbReference>
<dbReference type="GO" id="GO:0048278">
    <property type="term" value="P:vesicle docking"/>
    <property type="evidence" value="ECO:0007669"/>
    <property type="project" value="TreeGrafter"/>
</dbReference>
<dbReference type="FunFam" id="1.20.5.110:FF:000059">
    <property type="entry name" value="Related to syntaxin 12"/>
    <property type="match status" value="1"/>
</dbReference>
<dbReference type="GO" id="GO:0031201">
    <property type="term" value="C:SNARE complex"/>
    <property type="evidence" value="ECO:0007669"/>
    <property type="project" value="TreeGrafter"/>
</dbReference>
<dbReference type="Pfam" id="PF05739">
    <property type="entry name" value="SNARE"/>
    <property type="match status" value="1"/>
</dbReference>
<protein>
    <submittedName>
        <fullName evidence="6">Putative snare protein pep12/vam3/syntaxin 7/syntaxin 17</fullName>
    </submittedName>
</protein>
<keyword evidence="2" id="KW-0532">Neurotransmitter transport</keyword>
<dbReference type="GO" id="GO:0006886">
    <property type="term" value="P:intracellular protein transport"/>
    <property type="evidence" value="ECO:0007669"/>
    <property type="project" value="TreeGrafter"/>
</dbReference>
<dbReference type="PROSITE" id="PS50192">
    <property type="entry name" value="T_SNARE"/>
    <property type="match status" value="1"/>
</dbReference>
<keyword evidence="4" id="KW-0812">Transmembrane</keyword>
<dbReference type="Pfam" id="PF14523">
    <property type="entry name" value="Syntaxin_2"/>
    <property type="match status" value="1"/>
</dbReference>
<accession>A0A131XZK1</accession>
<evidence type="ECO:0000259" key="5">
    <source>
        <dbReference type="PROSITE" id="PS50192"/>
    </source>
</evidence>
<feature type="region of interest" description="Disordered" evidence="3">
    <location>
        <begin position="1"/>
        <end position="35"/>
    </location>
</feature>
<organism evidence="6">
    <name type="scientific">Ixodes ricinus</name>
    <name type="common">Common tick</name>
    <name type="synonym">Acarus ricinus</name>
    <dbReference type="NCBI Taxonomy" id="34613"/>
    <lineage>
        <taxon>Eukaryota</taxon>
        <taxon>Metazoa</taxon>
        <taxon>Ecdysozoa</taxon>
        <taxon>Arthropoda</taxon>
        <taxon>Chelicerata</taxon>
        <taxon>Arachnida</taxon>
        <taxon>Acari</taxon>
        <taxon>Parasitiformes</taxon>
        <taxon>Ixodida</taxon>
        <taxon>Ixodoidea</taxon>
        <taxon>Ixodidae</taxon>
        <taxon>Ixodinae</taxon>
        <taxon>Ixodes</taxon>
    </lineage>
</organism>
<dbReference type="SMART" id="SM00503">
    <property type="entry name" value="SynN"/>
    <property type="match status" value="1"/>
</dbReference>
<dbReference type="AlphaFoldDB" id="A0A131XZK1"/>
<dbReference type="GO" id="GO:0006906">
    <property type="term" value="P:vesicle fusion"/>
    <property type="evidence" value="ECO:0007669"/>
    <property type="project" value="TreeGrafter"/>
</dbReference>
<reference evidence="6" key="1">
    <citation type="submission" date="2016-02" db="EMBL/GenBank/DDBJ databases">
        <title>RNAseq analyses of the midgut from blood- or serum-fed Ixodes ricinus ticks.</title>
        <authorList>
            <person name="Perner J."/>
            <person name="Provaznik J."/>
            <person name="Schrenkova J."/>
            <person name="Urbanova V."/>
            <person name="Ribeiro J.M."/>
            <person name="Kopacek P."/>
        </authorList>
    </citation>
    <scope>NUCLEOTIDE SEQUENCE</scope>
    <source>
        <tissue evidence="6">Gut</tissue>
    </source>
</reference>
<dbReference type="Gene3D" id="1.20.58.70">
    <property type="match status" value="1"/>
</dbReference>
<dbReference type="SMART" id="SM00397">
    <property type="entry name" value="t_SNARE"/>
    <property type="match status" value="1"/>
</dbReference>
<dbReference type="FunFam" id="1.20.58.70:FF:000085">
    <property type="entry name" value="Putative snare protein pep12/vam3/syntaxin 7/syntaxin 17"/>
    <property type="match status" value="1"/>
</dbReference>
<keyword evidence="4" id="KW-0472">Membrane</keyword>
<dbReference type="Gene3D" id="1.20.5.110">
    <property type="match status" value="1"/>
</dbReference>
<dbReference type="InterPro" id="IPR000727">
    <property type="entry name" value="T_SNARE_dom"/>
</dbReference>